<gene>
    <name evidence="3" type="ORF">TvY486_0004530</name>
</gene>
<keyword evidence="4" id="KW-1185">Reference proteome</keyword>
<feature type="signal peptide" evidence="2">
    <location>
        <begin position="1"/>
        <end position="22"/>
    </location>
</feature>
<evidence type="ECO:0000313" key="4">
    <source>
        <dbReference type="Proteomes" id="UP000009027"/>
    </source>
</evidence>
<sequence length="700" mass="79378">MSGLSQLFLVLWLCTAAALGTGETNCTVSSQKEDCEKEFLWILYVIIDTPFRRAEQLVSYVFGEVKRNEQKKREIDEAIKSLNDKLYSPKSDSSLRSQLSNQSAALEKSIKLYQNVLANIKSSVEKMKKTTADEDDAIGRLNVVSGSLWKLGESYGGWFEDLRKTFELIEKRRESSKYKTFANEYVENVVAAESNLTNVQAVLFKLLDNVTERYKDKVGGYVKTSLEYLQSQAQMVIRNFTIDVKQIQGKIEAEMMSVDGKKTREDVEAAEKKIVGHISQMVREVRAKRCDKCTKWRELRNKTRADENLNLLKLRLIVGDLELIEKTVPFFDLKRIKSKFGGLSKREGNDWEVVWQANESSKLMKAWEDNTSQLETQRQQQLQQLVEKSAKEEGVWLENFGDQIRCKELDVKDEQARVFADVHESVFASADMECHNLSPVSEKNISVLLKVLPFLENASESATIASGIEIENSMSKKLMNETSRLLDDAKNLLVTYKWNILNDANYVRNGTCAVQGGVAESYLKLDELKRQLRQAKEEISMLRSGPSTRTSFENKETSLVTPEKDVPKGFLVRQGERMQKLLKHPGRLMSDNASTLVSALLEQAEHVGGSKARGAGCAVWTGSETDLNVTQLVANLTGEINVHDVLLEVHASILRRVARGERLLTSLRDAKKKLEAEIEEARRGEQCEPVWRQLLRLVRG</sequence>
<dbReference type="Proteomes" id="UP000009027">
    <property type="component" value="Unassembled WGS sequence"/>
</dbReference>
<keyword evidence="2" id="KW-0732">Signal</keyword>
<dbReference type="EMBL" id="CAEX01008162">
    <property type="protein sequence ID" value="CCD21721.1"/>
    <property type="molecule type" value="Genomic_DNA"/>
</dbReference>
<keyword evidence="1" id="KW-0175">Coiled coil</keyword>
<evidence type="ECO:0000256" key="1">
    <source>
        <dbReference type="SAM" id="Coils"/>
    </source>
</evidence>
<accession>F9WVV9</accession>
<dbReference type="AlphaFoldDB" id="F9WVV9"/>
<evidence type="ECO:0000313" key="3">
    <source>
        <dbReference type="EMBL" id="CCD21721.1"/>
    </source>
</evidence>
<name>F9WVV9_TRYVY</name>
<protein>
    <submittedName>
        <fullName evidence="3">Uncharacterized protein</fullName>
    </submittedName>
</protein>
<evidence type="ECO:0000256" key="2">
    <source>
        <dbReference type="SAM" id="SignalP"/>
    </source>
</evidence>
<feature type="coiled-coil region" evidence="1">
    <location>
        <begin position="657"/>
        <end position="684"/>
    </location>
</feature>
<organism evidence="3 4">
    <name type="scientific">Trypanosoma vivax (strain Y486)</name>
    <dbReference type="NCBI Taxonomy" id="1055687"/>
    <lineage>
        <taxon>Eukaryota</taxon>
        <taxon>Discoba</taxon>
        <taxon>Euglenozoa</taxon>
        <taxon>Kinetoplastea</taxon>
        <taxon>Metakinetoplastina</taxon>
        <taxon>Trypanosomatida</taxon>
        <taxon>Trypanosomatidae</taxon>
        <taxon>Trypanosoma</taxon>
        <taxon>Duttonella</taxon>
    </lineage>
</organism>
<feature type="coiled-coil region" evidence="1">
    <location>
        <begin position="518"/>
        <end position="545"/>
    </location>
</feature>
<feature type="chain" id="PRO_5003395393" evidence="2">
    <location>
        <begin position="23"/>
        <end position="700"/>
    </location>
</feature>
<dbReference type="VEuPathDB" id="TriTrypDB:TvY486_0004530"/>
<proteinExistence type="predicted"/>
<reference evidence="3 4" key="1">
    <citation type="journal article" date="2012" name="Proc. Natl. Acad. Sci. U.S.A.">
        <title>Antigenic diversity is generated by distinct evolutionary mechanisms in African trypanosome species.</title>
        <authorList>
            <person name="Jackson A.P."/>
            <person name="Berry A."/>
            <person name="Aslett M."/>
            <person name="Allison H.C."/>
            <person name="Burton P."/>
            <person name="Vavrova-Anderson J."/>
            <person name="Brown R."/>
            <person name="Browne H."/>
            <person name="Corton N."/>
            <person name="Hauser H."/>
            <person name="Gamble J."/>
            <person name="Gilderthorp R."/>
            <person name="Marcello L."/>
            <person name="McQuillan J."/>
            <person name="Otto T.D."/>
            <person name="Quail M.A."/>
            <person name="Sanders M.J."/>
            <person name="van Tonder A."/>
            <person name="Ginger M.L."/>
            <person name="Field M.C."/>
            <person name="Barry J.D."/>
            <person name="Hertz-Fowler C."/>
            <person name="Berriman M."/>
        </authorList>
    </citation>
    <scope>NUCLEOTIDE SEQUENCE</scope>
    <source>
        <strain evidence="3 4">Y486</strain>
    </source>
</reference>